<dbReference type="EMBL" id="QUMS01000005">
    <property type="protein sequence ID" value="REG05522.1"/>
    <property type="molecule type" value="Genomic_DNA"/>
</dbReference>
<feature type="domain" description="GHMP kinase C-terminal" evidence="7">
    <location>
        <begin position="385"/>
        <end position="459"/>
    </location>
</feature>
<dbReference type="AlphaFoldDB" id="A0A347ZWU8"/>
<evidence type="ECO:0000313" key="10">
    <source>
        <dbReference type="Proteomes" id="UP000256388"/>
    </source>
</evidence>
<dbReference type="GO" id="GO:0004335">
    <property type="term" value="F:galactokinase activity"/>
    <property type="evidence" value="ECO:0007669"/>
    <property type="project" value="InterPro"/>
</dbReference>
<dbReference type="InterPro" id="IPR006206">
    <property type="entry name" value="Mevalonate/galactokinase"/>
</dbReference>
<evidence type="ECO:0000259" key="7">
    <source>
        <dbReference type="Pfam" id="PF08544"/>
    </source>
</evidence>
<evidence type="ECO:0000256" key="5">
    <source>
        <dbReference type="ARBA" id="ARBA00023144"/>
    </source>
</evidence>
<dbReference type="PRINTS" id="PR00959">
    <property type="entry name" value="MEVGALKINASE"/>
</dbReference>
<accession>A0A347ZWU8</accession>
<dbReference type="GO" id="GO:0005829">
    <property type="term" value="C:cytosol"/>
    <property type="evidence" value="ECO:0007669"/>
    <property type="project" value="TreeGrafter"/>
</dbReference>
<dbReference type="RefSeq" id="WP_158675165.1">
    <property type="nucleotide sequence ID" value="NZ_AP018437.1"/>
</dbReference>
<dbReference type="Pfam" id="PF08544">
    <property type="entry name" value="GHMP_kinases_C"/>
    <property type="match status" value="1"/>
</dbReference>
<keyword evidence="1" id="KW-0808">Transferase</keyword>
<dbReference type="InterPro" id="IPR013750">
    <property type="entry name" value="GHMP_kinase_C_dom"/>
</dbReference>
<dbReference type="InterPro" id="IPR019539">
    <property type="entry name" value="GalKase_N"/>
</dbReference>
<sequence>MPKDLNFYMDRYPSLKKFHQNTGELAEKGYFSRNEEILINRTPGRLDLMGGNDDYTGGLVFEKTIREATMAAVQARPDVEIHFYNPDVKSLGWEDHIIFSLADLHENGRLKPMESVRSWINADDKRAWSAYIVGNIYYLLEHFPEKITHGFSLYLESDVPLGKGVSSSAALEVAAMKAIAALYGIEVSGVDLASWTQWVEIALTQSACGIMDQLAVVMGDENDFVPMLCQPCLPYPLVQLPENLYVWGIDSDVRHAVSGIEYEAARAATFMGYRYLCEWEKLTPRLDESGALPRWVESQWDGYLANLSPSTYRKNFDERLPQTESGADFNQKFSDHLDPFTPVRPEVDYPVRGATRYAVEENWRVKSFFSLISKPAERIDDLTGALLGELMYQSHLGYSECGLGSEYTDKIVELVQAERDNGLLGAKITGGGAGGTVAILGKNTQQAQEAFRRVAERYQQWSQKEPYIFEGSSPGCDAFGIHKIIF</sequence>
<dbReference type="PANTHER" id="PTHR10457">
    <property type="entry name" value="MEVALONATE KINASE/GALACTOKINASE"/>
    <property type="match status" value="1"/>
</dbReference>
<dbReference type="PANTHER" id="PTHR10457:SF35">
    <property type="entry name" value="L-ARABINOKINASE"/>
    <property type="match status" value="1"/>
</dbReference>
<dbReference type="Proteomes" id="UP000256388">
    <property type="component" value="Unassembled WGS sequence"/>
</dbReference>
<dbReference type="PRINTS" id="PR00473">
    <property type="entry name" value="GALCTOKINASE"/>
</dbReference>
<feature type="domain" description="Galactokinase N-terminal" evidence="8">
    <location>
        <begin position="31"/>
        <end position="74"/>
    </location>
</feature>
<keyword evidence="10" id="KW-1185">Reference proteome</keyword>
<organism evidence="9 10">
    <name type="scientific">Pelolinea submarina</name>
    <dbReference type="NCBI Taxonomy" id="913107"/>
    <lineage>
        <taxon>Bacteria</taxon>
        <taxon>Bacillati</taxon>
        <taxon>Chloroflexota</taxon>
        <taxon>Anaerolineae</taxon>
        <taxon>Anaerolineales</taxon>
        <taxon>Anaerolineaceae</taxon>
        <taxon>Pelolinea</taxon>
    </lineage>
</organism>
<dbReference type="InterPro" id="IPR036554">
    <property type="entry name" value="GHMP_kinase_C_sf"/>
</dbReference>
<dbReference type="PIRSF" id="PIRSF000530">
    <property type="entry name" value="Galactokinase"/>
    <property type="match status" value="1"/>
</dbReference>
<dbReference type="InterPro" id="IPR006204">
    <property type="entry name" value="GHMP_kinase_N_dom"/>
</dbReference>
<keyword evidence="4" id="KW-0067">ATP-binding</keyword>
<dbReference type="InterPro" id="IPR000705">
    <property type="entry name" value="Galactokinase"/>
</dbReference>
<dbReference type="InterPro" id="IPR014721">
    <property type="entry name" value="Ribsml_uS5_D2-typ_fold_subgr"/>
</dbReference>
<dbReference type="SUPFAM" id="SSF54211">
    <property type="entry name" value="Ribosomal protein S5 domain 2-like"/>
    <property type="match status" value="1"/>
</dbReference>
<dbReference type="OrthoDB" id="250531at2"/>
<evidence type="ECO:0000256" key="4">
    <source>
        <dbReference type="ARBA" id="ARBA00022840"/>
    </source>
</evidence>
<evidence type="ECO:0000313" key="9">
    <source>
        <dbReference type="EMBL" id="REG05522.1"/>
    </source>
</evidence>
<name>A0A347ZWU8_9CHLR</name>
<dbReference type="SUPFAM" id="SSF55060">
    <property type="entry name" value="GHMP Kinase, C-terminal domain"/>
    <property type="match status" value="1"/>
</dbReference>
<evidence type="ECO:0000256" key="3">
    <source>
        <dbReference type="ARBA" id="ARBA00022777"/>
    </source>
</evidence>
<dbReference type="Pfam" id="PF00288">
    <property type="entry name" value="GHMP_kinases_N"/>
    <property type="match status" value="1"/>
</dbReference>
<comment type="caution">
    <text evidence="9">The sequence shown here is derived from an EMBL/GenBank/DDBJ whole genome shotgun (WGS) entry which is preliminary data.</text>
</comment>
<proteinExistence type="predicted"/>
<dbReference type="GO" id="GO:0005524">
    <property type="term" value="F:ATP binding"/>
    <property type="evidence" value="ECO:0007669"/>
    <property type="project" value="UniProtKB-KW"/>
</dbReference>
<protein>
    <submittedName>
        <fullName evidence="9">Galactokinase</fullName>
    </submittedName>
</protein>
<dbReference type="GO" id="GO:0006012">
    <property type="term" value="P:galactose metabolic process"/>
    <property type="evidence" value="ECO:0007669"/>
    <property type="project" value="UniProtKB-KW"/>
</dbReference>
<evidence type="ECO:0000259" key="8">
    <source>
        <dbReference type="Pfam" id="PF10509"/>
    </source>
</evidence>
<dbReference type="Gene3D" id="3.30.230.10">
    <property type="match status" value="1"/>
</dbReference>
<keyword evidence="2" id="KW-0547">Nucleotide-binding</keyword>
<evidence type="ECO:0000259" key="6">
    <source>
        <dbReference type="Pfam" id="PF00288"/>
    </source>
</evidence>
<keyword evidence="3 9" id="KW-0418">Kinase</keyword>
<dbReference type="Gene3D" id="3.30.70.890">
    <property type="entry name" value="GHMP kinase, C-terminal domain"/>
    <property type="match status" value="1"/>
</dbReference>
<gene>
    <name evidence="9" type="ORF">DFR64_2926</name>
</gene>
<evidence type="ECO:0000256" key="2">
    <source>
        <dbReference type="ARBA" id="ARBA00022741"/>
    </source>
</evidence>
<evidence type="ECO:0000256" key="1">
    <source>
        <dbReference type="ARBA" id="ARBA00022679"/>
    </source>
</evidence>
<reference evidence="9 10" key="1">
    <citation type="submission" date="2018-08" db="EMBL/GenBank/DDBJ databases">
        <title>Genomic Encyclopedia of Type Strains, Phase IV (KMG-IV): sequencing the most valuable type-strain genomes for metagenomic binning, comparative biology and taxonomic classification.</title>
        <authorList>
            <person name="Goeker M."/>
        </authorList>
    </citation>
    <scope>NUCLEOTIDE SEQUENCE [LARGE SCALE GENOMIC DNA]</scope>
    <source>
        <strain evidence="9 10">DSM 23923</strain>
    </source>
</reference>
<dbReference type="Pfam" id="PF10509">
    <property type="entry name" value="GalKase_gal_bdg"/>
    <property type="match status" value="1"/>
</dbReference>
<keyword evidence="5" id="KW-0119">Carbohydrate metabolism</keyword>
<feature type="domain" description="GHMP kinase N-terminal" evidence="6">
    <location>
        <begin position="131"/>
        <end position="219"/>
    </location>
</feature>
<keyword evidence="5" id="KW-0299">Galactose metabolism</keyword>
<dbReference type="InterPro" id="IPR020568">
    <property type="entry name" value="Ribosomal_Su5_D2-typ_SF"/>
</dbReference>